<sequence length="557" mass="62205">MLTTLYIENIAVIEKTSIDFSQGLNVLTGETGAGKSIIIDSINAIMGQRTSKELVRTGAKTALVTAQFDDVNDTVKAKLAELGYNNEDDDTLILQRTISATGKSSCKINARPASVTVLKEVAKNLINIHGQHESYELFSPDTHIDYIDSFGELKNELEDYREKYKKYKALKKQLNEANSDESARLHEIDLLTYQTTELFNADVQPDEIEQLENERIILMNSEKIFTLLNDSRELLDGDERTAGGIEAVESAMNYIQRAASLNADYESISESITDVYYNLRDCIESISDAADSVESDPQRLEEIDERLDLLNRLTRKYGCECNELPALAEKMQTRLEELLSYDKNRDQLEADYKESEYNARVSAQKLSSIRKKTAKVFSERVREEMSFLNMPNVQIVTQFENTDFYEKGTDKVEFLISANPGEPPRPVAKIASGGELSRMMLAIKTVLASTEDIDTLIFDEVDTGISGSAAQKVGLKLKEVSKSSQVLCVTHQAQLAALADAHYLISKQVEGGRTFTQVKLLDFDGRKHELARIIGGVNITDAALAHAESMLKESEIL</sequence>
<gene>
    <name evidence="12" type="primary">recN</name>
    <name evidence="12" type="ORF">H8R91_01635</name>
</gene>
<dbReference type="Gene3D" id="3.40.50.300">
    <property type="entry name" value="P-loop containing nucleotide triphosphate hydrolases"/>
    <property type="match status" value="2"/>
</dbReference>
<evidence type="ECO:0000256" key="1">
    <source>
        <dbReference type="ARBA" id="ARBA00003618"/>
    </source>
</evidence>
<evidence type="ECO:0000256" key="6">
    <source>
        <dbReference type="ARBA" id="ARBA00022840"/>
    </source>
</evidence>
<proteinExistence type="inferred from homology"/>
<feature type="coiled-coil region" evidence="10">
    <location>
        <begin position="150"/>
        <end position="180"/>
    </location>
</feature>
<dbReference type="SUPFAM" id="SSF52540">
    <property type="entry name" value="P-loop containing nucleoside triphosphate hydrolases"/>
    <property type="match status" value="1"/>
</dbReference>
<keyword evidence="6" id="KW-0067">ATP-binding</keyword>
<evidence type="ECO:0000256" key="9">
    <source>
        <dbReference type="PIRNR" id="PIRNR003128"/>
    </source>
</evidence>
<organism evidence="12 13">
    <name type="scientific">Ruminococcus intestinalis</name>
    <dbReference type="NCBI Taxonomy" id="2763066"/>
    <lineage>
        <taxon>Bacteria</taxon>
        <taxon>Bacillati</taxon>
        <taxon>Bacillota</taxon>
        <taxon>Clostridia</taxon>
        <taxon>Eubacteriales</taxon>
        <taxon>Oscillospiraceae</taxon>
        <taxon>Ruminococcus</taxon>
    </lineage>
</organism>
<comment type="similarity">
    <text evidence="2 9">Belongs to the RecN family.</text>
</comment>
<keyword evidence="7 9" id="KW-0234">DNA repair</keyword>
<comment type="function">
    <text evidence="1 9">May be involved in recombinational repair of damaged DNA.</text>
</comment>
<evidence type="ECO:0000256" key="2">
    <source>
        <dbReference type="ARBA" id="ARBA00009441"/>
    </source>
</evidence>
<evidence type="ECO:0000256" key="5">
    <source>
        <dbReference type="ARBA" id="ARBA00022763"/>
    </source>
</evidence>
<dbReference type="PANTHER" id="PTHR11059:SF0">
    <property type="entry name" value="DNA REPAIR PROTEIN RECN"/>
    <property type="match status" value="1"/>
</dbReference>
<dbReference type="PANTHER" id="PTHR11059">
    <property type="entry name" value="DNA REPAIR PROTEIN RECN"/>
    <property type="match status" value="1"/>
</dbReference>
<evidence type="ECO:0000256" key="7">
    <source>
        <dbReference type="ARBA" id="ARBA00023204"/>
    </source>
</evidence>
<evidence type="ECO:0000256" key="10">
    <source>
        <dbReference type="SAM" id="Coils"/>
    </source>
</evidence>
<keyword evidence="5 9" id="KW-0227">DNA damage</keyword>
<keyword evidence="13" id="KW-1185">Reference proteome</keyword>
<dbReference type="Proteomes" id="UP000636755">
    <property type="component" value="Unassembled WGS sequence"/>
</dbReference>
<name>A0ABR7HI99_9FIRM</name>
<dbReference type="CDD" id="cd03241">
    <property type="entry name" value="ABC_RecN"/>
    <property type="match status" value="2"/>
</dbReference>
<keyword evidence="4" id="KW-0547">Nucleotide-binding</keyword>
<accession>A0ABR7HI99</accession>
<protein>
    <recommendedName>
        <fullName evidence="3 9">DNA repair protein RecN</fullName>
    </recommendedName>
    <alternativeName>
        <fullName evidence="8 9">Recombination protein N</fullName>
    </alternativeName>
</protein>
<evidence type="ECO:0000313" key="12">
    <source>
        <dbReference type="EMBL" id="MBC5727249.1"/>
    </source>
</evidence>
<evidence type="ECO:0000259" key="11">
    <source>
        <dbReference type="Pfam" id="PF02463"/>
    </source>
</evidence>
<dbReference type="RefSeq" id="WP_186934614.1">
    <property type="nucleotide sequence ID" value="NZ_JACOPS010000001.1"/>
</dbReference>
<keyword evidence="10" id="KW-0175">Coiled coil</keyword>
<dbReference type="Pfam" id="PF02463">
    <property type="entry name" value="SMC_N"/>
    <property type="match status" value="1"/>
</dbReference>
<dbReference type="InterPro" id="IPR004604">
    <property type="entry name" value="DNA_recomb/repair_RecN"/>
</dbReference>
<feature type="domain" description="RecF/RecN/SMC N-terminal" evidence="11">
    <location>
        <begin position="2"/>
        <end position="509"/>
    </location>
</feature>
<dbReference type="NCBIfam" id="TIGR00634">
    <property type="entry name" value="recN"/>
    <property type="match status" value="1"/>
</dbReference>
<dbReference type="InterPro" id="IPR027417">
    <property type="entry name" value="P-loop_NTPase"/>
</dbReference>
<evidence type="ECO:0000256" key="8">
    <source>
        <dbReference type="ARBA" id="ARBA00033408"/>
    </source>
</evidence>
<dbReference type="EMBL" id="JACOPS010000001">
    <property type="protein sequence ID" value="MBC5727249.1"/>
    <property type="molecule type" value="Genomic_DNA"/>
</dbReference>
<dbReference type="InterPro" id="IPR003395">
    <property type="entry name" value="RecF/RecN/SMC_N"/>
</dbReference>
<reference evidence="12 13" key="1">
    <citation type="submission" date="2020-08" db="EMBL/GenBank/DDBJ databases">
        <title>Genome public.</title>
        <authorList>
            <person name="Liu C."/>
            <person name="Sun Q."/>
        </authorList>
    </citation>
    <scope>NUCLEOTIDE SEQUENCE [LARGE SCALE GENOMIC DNA]</scope>
    <source>
        <strain evidence="12 13">NSJ-71</strain>
    </source>
</reference>
<evidence type="ECO:0000313" key="13">
    <source>
        <dbReference type="Proteomes" id="UP000636755"/>
    </source>
</evidence>
<dbReference type="PIRSF" id="PIRSF003128">
    <property type="entry name" value="RecN"/>
    <property type="match status" value="1"/>
</dbReference>
<evidence type="ECO:0000256" key="3">
    <source>
        <dbReference type="ARBA" id="ARBA00021315"/>
    </source>
</evidence>
<comment type="caution">
    <text evidence="12">The sequence shown here is derived from an EMBL/GenBank/DDBJ whole genome shotgun (WGS) entry which is preliminary data.</text>
</comment>
<evidence type="ECO:0000256" key="4">
    <source>
        <dbReference type="ARBA" id="ARBA00022741"/>
    </source>
</evidence>